<accession>A0ABD1LRD8</accession>
<dbReference type="AlphaFoldDB" id="A0ABD1LRD8"/>
<dbReference type="Pfam" id="PF12937">
    <property type="entry name" value="F-box-like"/>
    <property type="match status" value="1"/>
</dbReference>
<proteinExistence type="predicted"/>
<comment type="subcellular location">
    <subcellularLocation>
        <location evidence="1">Nucleus</location>
    </subcellularLocation>
</comment>
<dbReference type="GO" id="GO:0005634">
    <property type="term" value="C:nucleus"/>
    <property type="evidence" value="ECO:0007669"/>
    <property type="project" value="UniProtKB-SubCell"/>
</dbReference>
<evidence type="ECO:0000256" key="1">
    <source>
        <dbReference type="RuleBase" id="RU369085"/>
    </source>
</evidence>
<comment type="subunit">
    <text evidence="1">Component of the SCF-type E3 ligase complex.</text>
</comment>
<keyword evidence="1" id="KW-0833">Ubl conjugation pathway</keyword>
<name>A0ABD1LRD8_9FABA</name>
<reference evidence="3 4" key="1">
    <citation type="submission" date="2024-08" db="EMBL/GenBank/DDBJ databases">
        <title>Insights into the chromosomal genome structure of Flemingia macrophylla.</title>
        <authorList>
            <person name="Ding Y."/>
            <person name="Zhao Y."/>
            <person name="Bi W."/>
            <person name="Wu M."/>
            <person name="Zhao G."/>
            <person name="Gong Y."/>
            <person name="Li W."/>
            <person name="Zhang P."/>
        </authorList>
    </citation>
    <scope>NUCLEOTIDE SEQUENCE [LARGE SCALE GENOMIC DNA]</scope>
    <source>
        <strain evidence="3">DYQJB</strain>
        <tissue evidence="3">Leaf</tissue>
    </source>
</reference>
<gene>
    <name evidence="3" type="ORF">Fmac_025132</name>
</gene>
<comment type="pathway">
    <text evidence="1">Protein modification; protein ubiquitination.</text>
</comment>
<comment type="caution">
    <text evidence="3">The sequence shown here is derived from an EMBL/GenBank/DDBJ whole genome shotgun (WGS) entry which is preliminary data.</text>
</comment>
<dbReference type="Gene3D" id="1.20.1280.50">
    <property type="match status" value="1"/>
</dbReference>
<sequence length="246" mass="26630">MSQPSPTPSWETLVLVATYLDPKTLAIASCVCKSWFSSMSSDNVWRPIVASHFPSLASLPVAHRRLFAIGYAAAVRRLRGPSKPGLTLEDLIFVVSVRTREDEVFSAVRPGGMLKVDASSVFLFDMGCDGAVLRERTVEDVVVTWHVVLRGWRGVFTMMESEGKVGFVPGGEGWFSQELPVPECCSGTVKSAVAADLKVVVGGGKGGVRVEEVTVGILSVADWRYVGVEDGVRYLQHFLLPNNAAT</sequence>
<dbReference type="SUPFAM" id="SSF81383">
    <property type="entry name" value="F-box domain"/>
    <property type="match status" value="1"/>
</dbReference>
<dbReference type="InterPro" id="IPR001810">
    <property type="entry name" value="F-box_dom"/>
</dbReference>
<evidence type="ECO:0000259" key="2">
    <source>
        <dbReference type="Pfam" id="PF12937"/>
    </source>
</evidence>
<dbReference type="PANTHER" id="PTHR12874">
    <property type="entry name" value="F-BOX ONLY PROTEIN 48-RELATED"/>
    <property type="match status" value="1"/>
</dbReference>
<dbReference type="InterPro" id="IPR036047">
    <property type="entry name" value="F-box-like_dom_sf"/>
</dbReference>
<comment type="function">
    <text evidence="1">Acts as a component of a SCF E3 ubiquitin ligase complexes.</text>
</comment>
<dbReference type="Proteomes" id="UP001603857">
    <property type="component" value="Unassembled WGS sequence"/>
</dbReference>
<evidence type="ECO:0000313" key="3">
    <source>
        <dbReference type="EMBL" id="KAL2326074.1"/>
    </source>
</evidence>
<organism evidence="3 4">
    <name type="scientific">Flemingia macrophylla</name>
    <dbReference type="NCBI Taxonomy" id="520843"/>
    <lineage>
        <taxon>Eukaryota</taxon>
        <taxon>Viridiplantae</taxon>
        <taxon>Streptophyta</taxon>
        <taxon>Embryophyta</taxon>
        <taxon>Tracheophyta</taxon>
        <taxon>Spermatophyta</taxon>
        <taxon>Magnoliopsida</taxon>
        <taxon>eudicotyledons</taxon>
        <taxon>Gunneridae</taxon>
        <taxon>Pentapetalae</taxon>
        <taxon>rosids</taxon>
        <taxon>fabids</taxon>
        <taxon>Fabales</taxon>
        <taxon>Fabaceae</taxon>
        <taxon>Papilionoideae</taxon>
        <taxon>50 kb inversion clade</taxon>
        <taxon>NPAAA clade</taxon>
        <taxon>indigoferoid/millettioid clade</taxon>
        <taxon>Phaseoleae</taxon>
        <taxon>Flemingia</taxon>
    </lineage>
</organism>
<dbReference type="PANTHER" id="PTHR12874:SF16">
    <property type="entry name" value="OS01G0800800 PROTEIN"/>
    <property type="match status" value="1"/>
</dbReference>
<feature type="domain" description="F-box" evidence="2">
    <location>
        <begin position="11"/>
        <end position="48"/>
    </location>
</feature>
<dbReference type="GO" id="GO:0031146">
    <property type="term" value="P:SCF-dependent proteasomal ubiquitin-dependent protein catabolic process"/>
    <property type="evidence" value="ECO:0007669"/>
    <property type="project" value="UniProtKB-UniRule"/>
</dbReference>
<keyword evidence="1" id="KW-0539">Nucleus</keyword>
<protein>
    <recommendedName>
        <fullName evidence="1">F-box protein</fullName>
    </recommendedName>
</protein>
<dbReference type="GO" id="GO:0016567">
    <property type="term" value="P:protein ubiquitination"/>
    <property type="evidence" value="ECO:0007669"/>
    <property type="project" value="UniProtKB-UniRule"/>
</dbReference>
<dbReference type="EMBL" id="JBGMDY010000008">
    <property type="protein sequence ID" value="KAL2326074.1"/>
    <property type="molecule type" value="Genomic_DNA"/>
</dbReference>
<keyword evidence="4" id="KW-1185">Reference proteome</keyword>
<evidence type="ECO:0000313" key="4">
    <source>
        <dbReference type="Proteomes" id="UP001603857"/>
    </source>
</evidence>
<dbReference type="GO" id="GO:0019005">
    <property type="term" value="C:SCF ubiquitin ligase complex"/>
    <property type="evidence" value="ECO:0007669"/>
    <property type="project" value="UniProtKB-UniRule"/>
</dbReference>